<organism evidence="2 3">
    <name type="scientific">Neomesorhizobium albiziae</name>
    <dbReference type="NCBI Taxonomy" id="335020"/>
    <lineage>
        <taxon>Bacteria</taxon>
        <taxon>Pseudomonadati</taxon>
        <taxon>Pseudomonadota</taxon>
        <taxon>Alphaproteobacteria</taxon>
        <taxon>Hyphomicrobiales</taxon>
        <taxon>Phyllobacteriaceae</taxon>
        <taxon>Neomesorhizobium</taxon>
    </lineage>
</organism>
<gene>
    <name evidence="2" type="ORF">SAMN04488498_101606</name>
</gene>
<dbReference type="EMBL" id="FOSL01000001">
    <property type="protein sequence ID" value="SFJ96825.1"/>
    <property type="molecule type" value="Genomic_DNA"/>
</dbReference>
<dbReference type="AlphaFoldDB" id="A0A1I3VNK7"/>
<evidence type="ECO:0000313" key="3">
    <source>
        <dbReference type="Proteomes" id="UP000323300"/>
    </source>
</evidence>
<feature type="chain" id="PRO_5009302278" description="Protease inhibitor Inh" evidence="1">
    <location>
        <begin position="23"/>
        <end position="135"/>
    </location>
</feature>
<protein>
    <recommendedName>
        <fullName evidence="4">Protease inhibitor Inh</fullName>
    </recommendedName>
</protein>
<keyword evidence="1" id="KW-0732">Signal</keyword>
<dbReference type="Proteomes" id="UP000323300">
    <property type="component" value="Unassembled WGS sequence"/>
</dbReference>
<keyword evidence="3" id="KW-1185">Reference proteome</keyword>
<sequence>MPMKAILLTLPLMLGGATQLMAASLDALQGAWTAEGTSCTDTFKTVNGHSEFKDRGASLNSGIIVSGKKITGANAVCTAGRVREEKDRLTISMTCADTIMFSDMSVSFRIIDKDSFERFDPNFSDVLTTYHRCSP</sequence>
<accession>A0A1I3VNK7</accession>
<evidence type="ECO:0000256" key="1">
    <source>
        <dbReference type="SAM" id="SignalP"/>
    </source>
</evidence>
<reference evidence="2 3" key="1">
    <citation type="submission" date="2016-10" db="EMBL/GenBank/DDBJ databases">
        <authorList>
            <person name="Varghese N."/>
            <person name="Submissions S."/>
        </authorList>
    </citation>
    <scope>NUCLEOTIDE SEQUENCE [LARGE SCALE GENOMIC DNA]</scope>
    <source>
        <strain evidence="2 3">DSM 21822</strain>
    </source>
</reference>
<evidence type="ECO:0000313" key="2">
    <source>
        <dbReference type="EMBL" id="SFJ96825.1"/>
    </source>
</evidence>
<evidence type="ECO:0008006" key="4">
    <source>
        <dbReference type="Google" id="ProtNLM"/>
    </source>
</evidence>
<feature type="signal peptide" evidence="1">
    <location>
        <begin position="1"/>
        <end position="22"/>
    </location>
</feature>
<proteinExistence type="predicted"/>
<name>A0A1I3VNK7_9HYPH</name>